<dbReference type="PANTHER" id="PTHR38588:SF1">
    <property type="entry name" value="BLL0334 PROTEIN"/>
    <property type="match status" value="1"/>
</dbReference>
<protein>
    <submittedName>
        <fullName evidence="1">Carbon monoxide dehydrogenase</fullName>
    </submittedName>
</protein>
<dbReference type="Proteomes" id="UP000326202">
    <property type="component" value="Chromosome"/>
</dbReference>
<dbReference type="InterPro" id="IPR023393">
    <property type="entry name" value="START-like_dom_sf"/>
</dbReference>
<proteinExistence type="predicted"/>
<dbReference type="PANTHER" id="PTHR38588">
    <property type="entry name" value="BLL0334 PROTEIN"/>
    <property type="match status" value="1"/>
</dbReference>
<dbReference type="OrthoDB" id="9808623at2"/>
<dbReference type="InterPro" id="IPR010419">
    <property type="entry name" value="CO_DH_gsu"/>
</dbReference>
<dbReference type="EMBL" id="CP042906">
    <property type="protein sequence ID" value="QEX16575.1"/>
    <property type="molecule type" value="Genomic_DNA"/>
</dbReference>
<organism evidence="1 2">
    <name type="scientific">Hypericibacter terrae</name>
    <dbReference type="NCBI Taxonomy" id="2602015"/>
    <lineage>
        <taxon>Bacteria</taxon>
        <taxon>Pseudomonadati</taxon>
        <taxon>Pseudomonadota</taxon>
        <taxon>Alphaproteobacteria</taxon>
        <taxon>Rhodospirillales</taxon>
        <taxon>Dongiaceae</taxon>
        <taxon>Hypericibacter</taxon>
    </lineage>
</organism>
<dbReference type="KEGG" id="htq:FRZ44_18700"/>
<dbReference type="Pfam" id="PF06240">
    <property type="entry name" value="COXG"/>
    <property type="match status" value="1"/>
</dbReference>
<evidence type="ECO:0000313" key="1">
    <source>
        <dbReference type="EMBL" id="QEX16575.1"/>
    </source>
</evidence>
<dbReference type="AlphaFoldDB" id="A0A5J6MJA8"/>
<gene>
    <name evidence="1" type="ORF">FRZ44_18700</name>
</gene>
<evidence type="ECO:0000313" key="2">
    <source>
        <dbReference type="Proteomes" id="UP000326202"/>
    </source>
</evidence>
<dbReference type="Gene3D" id="3.30.530.20">
    <property type="match status" value="1"/>
</dbReference>
<dbReference type="RefSeq" id="WP_151176916.1">
    <property type="nucleotide sequence ID" value="NZ_CP042906.1"/>
</dbReference>
<keyword evidence="2" id="KW-1185">Reference proteome</keyword>
<dbReference type="SUPFAM" id="SSF55961">
    <property type="entry name" value="Bet v1-like"/>
    <property type="match status" value="1"/>
</dbReference>
<accession>A0A5J6MJA8</accession>
<sequence>MKIEDGFTVRASRDRVWAFITDPEQVGPCIPGCTGIQVTGPNSYKAGVRVAIGPIKAEFKLDVQVEEQVPPNYLRSLTKGEEGSRASMLQAKTLLELQEPEPGVTEVRYSTEISIVGRLGKFGLGVMKKKAEGIGGDFVKTMRERLEPAA</sequence>
<name>A0A5J6MJA8_9PROT</name>
<reference evidence="1 2" key="1">
    <citation type="submission" date="2019-08" db="EMBL/GenBank/DDBJ databases">
        <title>Hyperibacter terrae gen. nov., sp. nov. and Hyperibacter viscosus sp. nov., two new members in the family Rhodospirillaceae isolated from the rhizosphere of Hypericum perforatum.</title>
        <authorList>
            <person name="Noviana Z."/>
        </authorList>
    </citation>
    <scope>NUCLEOTIDE SEQUENCE [LARGE SCALE GENOMIC DNA]</scope>
    <source>
        <strain evidence="1 2">R5913</strain>
    </source>
</reference>